<dbReference type="GO" id="GO:0032580">
    <property type="term" value="C:Golgi cisterna membrane"/>
    <property type="evidence" value="ECO:0007669"/>
    <property type="project" value="UniProtKB-SubCell"/>
</dbReference>
<dbReference type="EC" id="2.4.1.-" evidence="5"/>
<keyword evidence="5" id="KW-0812">Transmembrane</keyword>
<feature type="region of interest" description="Disordered" evidence="6">
    <location>
        <begin position="77"/>
        <end position="140"/>
    </location>
</feature>
<dbReference type="AlphaFoldDB" id="A0A8T0GC10"/>
<reference evidence="8 9" key="1">
    <citation type="submission" date="2020-06" db="EMBL/GenBank/DDBJ databases">
        <title>WGS assembly of Ceratodon purpureus strain R40.</title>
        <authorList>
            <person name="Carey S.B."/>
            <person name="Jenkins J."/>
            <person name="Shu S."/>
            <person name="Lovell J.T."/>
            <person name="Sreedasyam A."/>
            <person name="Maumus F."/>
            <person name="Tiley G.P."/>
            <person name="Fernandez-Pozo N."/>
            <person name="Barry K."/>
            <person name="Chen C."/>
            <person name="Wang M."/>
            <person name="Lipzen A."/>
            <person name="Daum C."/>
            <person name="Saski C.A."/>
            <person name="Payton A.C."/>
            <person name="Mcbreen J.C."/>
            <person name="Conrad R.E."/>
            <person name="Kollar L.M."/>
            <person name="Olsson S."/>
            <person name="Huttunen S."/>
            <person name="Landis J.B."/>
            <person name="Wickett N.J."/>
            <person name="Johnson M.G."/>
            <person name="Rensing S.A."/>
            <person name="Grimwood J."/>
            <person name="Schmutz J."/>
            <person name="Mcdaniel S.F."/>
        </authorList>
    </citation>
    <scope>NUCLEOTIDE SEQUENCE [LARGE SCALE GENOMIC DNA]</scope>
    <source>
        <strain evidence="8 9">R40</strain>
    </source>
</reference>
<protein>
    <recommendedName>
        <fullName evidence="5">Fucosyltransferase</fullName>
        <ecNumber evidence="5">2.4.1.-</ecNumber>
    </recommendedName>
</protein>
<dbReference type="InterPro" id="IPR038577">
    <property type="entry name" value="GT10-like_C_sf"/>
</dbReference>
<sequence>MESTSNAFFKGATKVRPFRWSFVSVSFVLVACLLMTTLVFNERFPDIVSVVTGGKGSNDVTERGYSTRVEAADLNLARAQRNQSGEADRSSALRDEDSVAAPPHAKEAPPTTSVAALSDEEESDVPVATEESNSDGREQYYIDEEGDTEKGDEYHFQRATFNGTLSNETMVNYTLWDSRVGCEYFREKHTFAMRSSSNLRSLQNPKVENCSALRQQHVSVLVKYTTWIPATLNNLYSCDCGLTCTWTNADVFEEKPDVHLYESHFPPSGKKRDSGEPWIAYMELEPHRRKAPSQDLFISFRADDDLQVTYAGASYHPIRNYFLSPLKHANVLVYWSSSHCVDQRQKIADELLGMLPHHSFGKCLNNVGGLDMELRMHPVCTRLTGAIKSWSQNLHCAMSHYKFVLAIENTITESYVTEKLFYALDAGSVPIYFGAPNVLDFVPPNSIIEGFKFESLQKLAEYVQRVGNDPVLYAQYHAWRRCGIMGPYGRTRGVSLDSLPCRLCAAVSKLGGRNG</sequence>
<proteinExistence type="inferred from homology"/>
<dbReference type="PANTHER" id="PTHR11929:SF194">
    <property type="entry name" value="ALPHA-(1,3)-FUCOSYLTRANSFERASE 10"/>
    <property type="match status" value="1"/>
</dbReference>
<dbReference type="GO" id="GO:0046920">
    <property type="term" value="F:alpha-(1-&gt;3)-fucosyltransferase activity"/>
    <property type="evidence" value="ECO:0007669"/>
    <property type="project" value="TreeGrafter"/>
</dbReference>
<dbReference type="InterPro" id="IPR001503">
    <property type="entry name" value="Glyco_trans_10"/>
</dbReference>
<evidence type="ECO:0000313" key="9">
    <source>
        <dbReference type="Proteomes" id="UP000822688"/>
    </source>
</evidence>
<dbReference type="Proteomes" id="UP000822688">
    <property type="component" value="Chromosome 11"/>
</dbReference>
<evidence type="ECO:0000259" key="7">
    <source>
        <dbReference type="Pfam" id="PF00852"/>
    </source>
</evidence>
<evidence type="ECO:0000256" key="5">
    <source>
        <dbReference type="RuleBase" id="RU003832"/>
    </source>
</evidence>
<name>A0A8T0GC10_CERPU</name>
<organism evidence="8 9">
    <name type="scientific">Ceratodon purpureus</name>
    <name type="common">Fire moss</name>
    <name type="synonym">Dicranum purpureum</name>
    <dbReference type="NCBI Taxonomy" id="3225"/>
    <lineage>
        <taxon>Eukaryota</taxon>
        <taxon>Viridiplantae</taxon>
        <taxon>Streptophyta</taxon>
        <taxon>Embryophyta</taxon>
        <taxon>Bryophyta</taxon>
        <taxon>Bryophytina</taxon>
        <taxon>Bryopsida</taxon>
        <taxon>Dicranidae</taxon>
        <taxon>Pseudoditrichales</taxon>
        <taxon>Ditrichaceae</taxon>
        <taxon>Ceratodon</taxon>
    </lineage>
</organism>
<evidence type="ECO:0000313" key="8">
    <source>
        <dbReference type="EMBL" id="KAG0556057.1"/>
    </source>
</evidence>
<gene>
    <name evidence="8" type="ORF">KC19_11G022300</name>
</gene>
<comment type="subcellular location">
    <subcellularLocation>
        <location evidence="5">Golgi apparatus</location>
        <location evidence="5">Golgi stack membrane</location>
        <topology evidence="5">Single-pass type II membrane protein</topology>
    </subcellularLocation>
</comment>
<evidence type="ECO:0000256" key="6">
    <source>
        <dbReference type="SAM" id="MobiDB-lite"/>
    </source>
</evidence>
<accession>A0A8T0GC10</accession>
<dbReference type="InterPro" id="IPR055270">
    <property type="entry name" value="Glyco_tran_10_C"/>
</dbReference>
<keyword evidence="4 5" id="KW-0808">Transferase</keyword>
<keyword evidence="5" id="KW-1133">Transmembrane helix</keyword>
<comment type="similarity">
    <text evidence="2 5">Belongs to the glycosyltransferase 10 family.</text>
</comment>
<keyword evidence="5" id="KW-0472">Membrane</keyword>
<dbReference type="PANTHER" id="PTHR11929">
    <property type="entry name" value="ALPHA- 1,3 -FUCOSYLTRANSFERASE"/>
    <property type="match status" value="1"/>
</dbReference>
<dbReference type="SUPFAM" id="SSF53756">
    <property type="entry name" value="UDP-Glycosyltransferase/glycogen phosphorylase"/>
    <property type="match status" value="1"/>
</dbReference>
<dbReference type="Pfam" id="PF00852">
    <property type="entry name" value="Glyco_transf_10"/>
    <property type="match status" value="1"/>
</dbReference>
<feature type="transmembrane region" description="Helical" evidence="5">
    <location>
        <begin position="20"/>
        <end position="40"/>
    </location>
</feature>
<keyword evidence="5" id="KW-0333">Golgi apparatus</keyword>
<feature type="domain" description="Fucosyltransferase C-terminal" evidence="7">
    <location>
        <begin position="330"/>
        <end position="508"/>
    </location>
</feature>
<feature type="compositionally biased region" description="Basic and acidic residues" evidence="6">
    <location>
        <begin position="86"/>
        <end position="97"/>
    </location>
</feature>
<comment type="pathway">
    <text evidence="1">Protein modification; protein glycosylation.</text>
</comment>
<keyword evidence="3 5" id="KW-0328">Glycosyltransferase</keyword>
<evidence type="ECO:0000256" key="4">
    <source>
        <dbReference type="ARBA" id="ARBA00022679"/>
    </source>
</evidence>
<comment type="caution">
    <text evidence="8">The sequence shown here is derived from an EMBL/GenBank/DDBJ whole genome shotgun (WGS) entry which is preliminary data.</text>
</comment>
<evidence type="ECO:0000256" key="1">
    <source>
        <dbReference type="ARBA" id="ARBA00004922"/>
    </source>
</evidence>
<keyword evidence="9" id="KW-1185">Reference proteome</keyword>
<dbReference type="EMBL" id="CM026432">
    <property type="protein sequence ID" value="KAG0556057.1"/>
    <property type="molecule type" value="Genomic_DNA"/>
</dbReference>
<evidence type="ECO:0000256" key="2">
    <source>
        <dbReference type="ARBA" id="ARBA00008919"/>
    </source>
</evidence>
<evidence type="ECO:0000256" key="3">
    <source>
        <dbReference type="ARBA" id="ARBA00022676"/>
    </source>
</evidence>
<dbReference type="FunFam" id="3.40.50.11660:FF:000003">
    <property type="entry name" value="Alpha-(1,4)-fucosyltransferase"/>
    <property type="match status" value="1"/>
</dbReference>
<dbReference type="Gene3D" id="3.40.50.11660">
    <property type="entry name" value="Glycosyl transferase family 10, C-terminal domain"/>
    <property type="match status" value="1"/>
</dbReference>